<feature type="transmembrane region" description="Helical" evidence="1">
    <location>
        <begin position="270"/>
        <end position="289"/>
    </location>
</feature>
<dbReference type="Proteomes" id="UP000550787">
    <property type="component" value="Unassembled WGS sequence"/>
</dbReference>
<feature type="transmembrane region" description="Helical" evidence="1">
    <location>
        <begin position="20"/>
        <end position="40"/>
    </location>
</feature>
<comment type="caution">
    <text evidence="2">The sequence shown here is derived from an EMBL/GenBank/DDBJ whole genome shotgun (WGS) entry which is preliminary data.</text>
</comment>
<evidence type="ECO:0000313" key="2">
    <source>
        <dbReference type="EMBL" id="MBB2155763.1"/>
    </source>
</evidence>
<accession>A0A7W4I451</accession>
<keyword evidence="1" id="KW-1133">Transmembrane helix</keyword>
<dbReference type="RefSeq" id="WP_012553341.1">
    <property type="nucleotide sequence ID" value="NZ_JABEQG010000006.1"/>
</dbReference>
<proteinExistence type="predicted"/>
<dbReference type="EMBL" id="JABEQG010000006">
    <property type="protein sequence ID" value="MBB2155763.1"/>
    <property type="molecule type" value="Genomic_DNA"/>
</dbReference>
<organism evidence="2 3">
    <name type="scientific">Gluconacetobacter diazotrophicus</name>
    <name type="common">Acetobacter diazotrophicus</name>
    <dbReference type="NCBI Taxonomy" id="33996"/>
    <lineage>
        <taxon>Bacteria</taxon>
        <taxon>Pseudomonadati</taxon>
        <taxon>Pseudomonadota</taxon>
        <taxon>Alphaproteobacteria</taxon>
        <taxon>Acetobacterales</taxon>
        <taxon>Acetobacteraceae</taxon>
        <taxon>Gluconacetobacter</taxon>
    </lineage>
</organism>
<feature type="transmembrane region" description="Helical" evidence="1">
    <location>
        <begin position="120"/>
        <end position="142"/>
    </location>
</feature>
<name>A0A7W4I451_GLUDI</name>
<gene>
    <name evidence="2" type="ORF">HLH33_05475</name>
</gene>
<dbReference type="AlphaFoldDB" id="A0A7W4I451"/>
<keyword evidence="1" id="KW-0472">Membrane</keyword>
<feature type="transmembrane region" description="Helical" evidence="1">
    <location>
        <begin position="46"/>
        <end position="66"/>
    </location>
</feature>
<protein>
    <submittedName>
        <fullName evidence="2">Polysaccharide polymerase</fullName>
    </submittedName>
</protein>
<keyword evidence="1" id="KW-0812">Transmembrane</keyword>
<feature type="transmembrane region" description="Helical" evidence="1">
    <location>
        <begin position="376"/>
        <end position="401"/>
    </location>
</feature>
<reference evidence="2 3" key="1">
    <citation type="submission" date="2020-04" db="EMBL/GenBank/DDBJ databases">
        <title>Description of novel Gluconacetobacter.</title>
        <authorList>
            <person name="Sombolestani A."/>
        </authorList>
    </citation>
    <scope>NUCLEOTIDE SEQUENCE [LARGE SCALE GENOMIC DNA]</scope>
    <source>
        <strain evidence="2 3">LMG 7603</strain>
    </source>
</reference>
<sequence>MTAGIMSAGRIQVRGGGLQAGKYLVLAGAVFNLALCFVSTRHWLHIGNAQIAMVEIAIMAAGFYLIRHQVDRNALWIMAVTFGFLVGAKLVNPALSFKIVHDVGIMYIFFVLGRMTTERVAWSTIWILTALVLAVGMVELIFTDMYASLFNIWDYYVQKGVISSDTVNYSNTNLFLSGNRGAGAGRTFFQSIFGPHRVSSLFLEPDSLGNFSAVLFAWCLSVSRNQPGRRCVLLYGLAVLCFILADSRFASGCCMLMLLMRISPFCRVPLVAFLCPVIVATGLTVLGSLHELPGVLPAIIKDDLSGRLIFSGRLLDYWNIGQWFGLAPSQVYTSDTGYAYVLNNLGAILTLFYLGVFAFHRSRTPESAIMKTMISVYFATSLCIGASVFTIKTAALLWFLYGVTEVMGPARQSVRPVRAARPAARAVLPQVAGAAV</sequence>
<evidence type="ECO:0000313" key="3">
    <source>
        <dbReference type="Proteomes" id="UP000550787"/>
    </source>
</evidence>
<feature type="transmembrane region" description="Helical" evidence="1">
    <location>
        <begin position="337"/>
        <end position="356"/>
    </location>
</feature>
<evidence type="ECO:0000256" key="1">
    <source>
        <dbReference type="SAM" id="Phobius"/>
    </source>
</evidence>
<feature type="transmembrane region" description="Helical" evidence="1">
    <location>
        <begin position="73"/>
        <end position="91"/>
    </location>
</feature>